<dbReference type="EMBL" id="CP026243">
    <property type="protein sequence ID" value="AWO95943.1"/>
    <property type="molecule type" value="Genomic_DNA"/>
</dbReference>
<accession>A0A2U9AW95</accession>
<reference evidence="1 2" key="1">
    <citation type="submission" date="2017-12" db="EMBL/GenBank/DDBJ databases">
        <title>Integrating genomic resources of turbot (Scophthalmus maximus) in depth evaluation of genetic and physical mapping variation across individuals.</title>
        <authorList>
            <person name="Martinez P."/>
        </authorList>
    </citation>
    <scope>NUCLEOTIDE SEQUENCE [LARGE SCALE GENOMIC DNA]</scope>
</reference>
<dbReference type="AlphaFoldDB" id="A0A2U9AW95"/>
<evidence type="ECO:0000313" key="1">
    <source>
        <dbReference type="EMBL" id="AWO95943.1"/>
    </source>
</evidence>
<dbReference type="Proteomes" id="UP000246464">
    <property type="component" value="Chromosome 1"/>
</dbReference>
<gene>
    <name evidence="1" type="ORF">SMAX5B_005540</name>
</gene>
<sequence length="72" mass="7670">MRRVMWPAARPVPSLPSRVGLVGLEAVEVEQSVNTDRVEQTLAREAAGVCGCGKPEQLSVCRSNTSTASSQD</sequence>
<organism evidence="1 2">
    <name type="scientific">Scophthalmus maximus</name>
    <name type="common">Turbot</name>
    <name type="synonym">Psetta maxima</name>
    <dbReference type="NCBI Taxonomy" id="52904"/>
    <lineage>
        <taxon>Eukaryota</taxon>
        <taxon>Metazoa</taxon>
        <taxon>Chordata</taxon>
        <taxon>Craniata</taxon>
        <taxon>Vertebrata</taxon>
        <taxon>Euteleostomi</taxon>
        <taxon>Actinopterygii</taxon>
        <taxon>Neopterygii</taxon>
        <taxon>Teleostei</taxon>
        <taxon>Neoteleostei</taxon>
        <taxon>Acanthomorphata</taxon>
        <taxon>Carangaria</taxon>
        <taxon>Pleuronectiformes</taxon>
        <taxon>Pleuronectoidei</taxon>
        <taxon>Scophthalmidae</taxon>
        <taxon>Scophthalmus</taxon>
    </lineage>
</organism>
<keyword evidence="2" id="KW-1185">Reference proteome</keyword>
<protein>
    <submittedName>
        <fullName evidence="1">Uncharacterized protein</fullName>
    </submittedName>
</protein>
<evidence type="ECO:0000313" key="2">
    <source>
        <dbReference type="Proteomes" id="UP000246464"/>
    </source>
</evidence>
<proteinExistence type="predicted"/>
<name>A0A2U9AW95_SCOMX</name>